<dbReference type="PRINTS" id="PR00461">
    <property type="entry name" value="PLPEROXIDASE"/>
</dbReference>
<feature type="site" description="Transition state stabilizer" evidence="13">
    <location>
        <position position="67"/>
    </location>
</feature>
<proteinExistence type="predicted"/>
<dbReference type="Gene3D" id="1.10.520.10">
    <property type="match status" value="1"/>
</dbReference>
<keyword evidence="4" id="KW-0575">Peroxidase</keyword>
<dbReference type="GO" id="GO:0042744">
    <property type="term" value="P:hydrogen peroxide catabolic process"/>
    <property type="evidence" value="ECO:0007669"/>
    <property type="project" value="UniProtKB-KW"/>
</dbReference>
<evidence type="ECO:0000256" key="11">
    <source>
        <dbReference type="PIRSR" id="PIRSR600823-1"/>
    </source>
</evidence>
<dbReference type="SUPFAM" id="SSF48113">
    <property type="entry name" value="Heme-dependent peroxidases"/>
    <property type="match status" value="1"/>
</dbReference>
<dbReference type="GO" id="GO:0140825">
    <property type="term" value="F:lactoperoxidase activity"/>
    <property type="evidence" value="ECO:0007669"/>
    <property type="project" value="UniProtKB-EC"/>
</dbReference>
<dbReference type="OrthoDB" id="688989at2759"/>
<sequence length="77" mass="8518">MATSARNGFMLLVMAMAATLSMASLVAGTLQYDFYSKTSCPKAEEAVRNATRDIISNNHTMGAAFMRLFFHDCFVRN</sequence>
<evidence type="ECO:0000256" key="10">
    <source>
        <dbReference type="ARBA" id="ARBA00023324"/>
    </source>
</evidence>
<dbReference type="Proteomes" id="UP000324897">
    <property type="component" value="Chromosome 7"/>
</dbReference>
<keyword evidence="10" id="KW-0376">Hydrogen peroxide</keyword>
<comment type="caution">
    <text evidence="16">The sequence shown here is derived from an EMBL/GenBank/DDBJ whole genome shotgun (WGS) entry which is preliminary data.</text>
</comment>
<evidence type="ECO:0000256" key="2">
    <source>
        <dbReference type="ARBA" id="ARBA00001970"/>
    </source>
</evidence>
<evidence type="ECO:0000256" key="6">
    <source>
        <dbReference type="ARBA" id="ARBA00022723"/>
    </source>
</evidence>
<dbReference type="InterPro" id="IPR000823">
    <property type="entry name" value="Peroxidase_pln"/>
</dbReference>
<name>A0A5J9U431_9POAL</name>
<dbReference type="PROSITE" id="PS00436">
    <property type="entry name" value="PEROXIDASE_2"/>
    <property type="match status" value="1"/>
</dbReference>
<gene>
    <name evidence="16" type="ORF">EJB05_34073</name>
</gene>
<feature type="active site" description="Proton acceptor" evidence="11">
    <location>
        <position position="71"/>
    </location>
</feature>
<keyword evidence="5" id="KW-0349">Heme</keyword>
<accession>A0A5J9U431</accession>
<comment type="subcellular location">
    <subcellularLocation>
        <location evidence="3">Secreted</location>
    </subcellularLocation>
</comment>
<protein>
    <recommendedName>
        <fullName evidence="15">Plant heme peroxidase family profile domain-containing protein</fullName>
    </recommendedName>
</protein>
<evidence type="ECO:0000259" key="15">
    <source>
        <dbReference type="PROSITE" id="PS50873"/>
    </source>
</evidence>
<evidence type="ECO:0000256" key="1">
    <source>
        <dbReference type="ARBA" id="ARBA00000189"/>
    </source>
</evidence>
<evidence type="ECO:0000256" key="5">
    <source>
        <dbReference type="ARBA" id="ARBA00022617"/>
    </source>
</evidence>
<feature type="chain" id="PRO_5023813970" description="Plant heme peroxidase family profile domain-containing protein" evidence="14">
    <location>
        <begin position="24"/>
        <end position="77"/>
    </location>
</feature>
<comment type="cofactor">
    <cofactor evidence="2">
        <name>heme b</name>
        <dbReference type="ChEBI" id="CHEBI:60344"/>
    </cofactor>
</comment>
<dbReference type="GO" id="GO:0020037">
    <property type="term" value="F:heme binding"/>
    <property type="evidence" value="ECO:0007669"/>
    <property type="project" value="InterPro"/>
</dbReference>
<dbReference type="InterPro" id="IPR002016">
    <property type="entry name" value="Haem_peroxidase"/>
</dbReference>
<feature type="domain" description="Plant heme peroxidase family profile" evidence="15">
    <location>
        <begin position="29"/>
        <end position="77"/>
    </location>
</feature>
<keyword evidence="9" id="KW-0408">Iron</keyword>
<feature type="signal peptide" evidence="14">
    <location>
        <begin position="1"/>
        <end position="23"/>
    </location>
</feature>
<keyword evidence="6 12" id="KW-0479">Metal-binding</keyword>
<dbReference type="PANTHER" id="PTHR31235">
    <property type="entry name" value="PEROXIDASE 25-RELATED"/>
    <property type="match status" value="1"/>
</dbReference>
<keyword evidence="17" id="KW-1185">Reference proteome</keyword>
<reference evidence="16 17" key="1">
    <citation type="journal article" date="2019" name="Sci. Rep.">
        <title>A high-quality genome of Eragrostis curvula grass provides insights into Poaceae evolution and supports new strategies to enhance forage quality.</title>
        <authorList>
            <person name="Carballo J."/>
            <person name="Santos B.A.C.M."/>
            <person name="Zappacosta D."/>
            <person name="Garbus I."/>
            <person name="Selva J.P."/>
            <person name="Gallo C.A."/>
            <person name="Diaz A."/>
            <person name="Albertini E."/>
            <person name="Caccamo M."/>
            <person name="Echenique V."/>
        </authorList>
    </citation>
    <scope>NUCLEOTIDE SEQUENCE [LARGE SCALE GENOMIC DNA]</scope>
    <source>
        <strain evidence="17">cv. Victoria</strain>
        <tissue evidence="16">Leaf</tissue>
    </source>
</reference>
<dbReference type="AlphaFoldDB" id="A0A5J9U431"/>
<evidence type="ECO:0000256" key="12">
    <source>
        <dbReference type="PIRSR" id="PIRSR600823-3"/>
    </source>
</evidence>
<feature type="binding site" evidence="12">
    <location>
        <position position="72"/>
    </location>
    <ligand>
        <name>Ca(2+)</name>
        <dbReference type="ChEBI" id="CHEBI:29108"/>
        <label>1</label>
    </ligand>
</feature>
<dbReference type="GO" id="GO:0006979">
    <property type="term" value="P:response to oxidative stress"/>
    <property type="evidence" value="ECO:0007669"/>
    <property type="project" value="InterPro"/>
</dbReference>
<evidence type="ECO:0000256" key="3">
    <source>
        <dbReference type="ARBA" id="ARBA00004613"/>
    </source>
</evidence>
<dbReference type="InterPro" id="IPR019794">
    <property type="entry name" value="Peroxidases_AS"/>
</dbReference>
<dbReference type="GO" id="GO:0005576">
    <property type="term" value="C:extracellular region"/>
    <property type="evidence" value="ECO:0007669"/>
    <property type="project" value="UniProtKB-SubCell"/>
</dbReference>
<evidence type="ECO:0000313" key="16">
    <source>
        <dbReference type="EMBL" id="TVU18008.1"/>
    </source>
</evidence>
<keyword evidence="14" id="KW-0732">Signal</keyword>
<comment type="cofactor">
    <cofactor evidence="12">
        <name>Ca(2+)</name>
        <dbReference type="ChEBI" id="CHEBI:29108"/>
    </cofactor>
    <text evidence="12">Binds 2 calcium ions per subunit.</text>
</comment>
<dbReference type="EMBL" id="RWGY01000029">
    <property type="protein sequence ID" value="TVU18008.1"/>
    <property type="molecule type" value="Genomic_DNA"/>
</dbReference>
<evidence type="ECO:0000256" key="9">
    <source>
        <dbReference type="ARBA" id="ARBA00023004"/>
    </source>
</evidence>
<dbReference type="GO" id="GO:0046872">
    <property type="term" value="F:metal ion binding"/>
    <property type="evidence" value="ECO:0007669"/>
    <property type="project" value="UniProtKB-KW"/>
</dbReference>
<organism evidence="16 17">
    <name type="scientific">Eragrostis curvula</name>
    <name type="common">weeping love grass</name>
    <dbReference type="NCBI Taxonomy" id="38414"/>
    <lineage>
        <taxon>Eukaryota</taxon>
        <taxon>Viridiplantae</taxon>
        <taxon>Streptophyta</taxon>
        <taxon>Embryophyta</taxon>
        <taxon>Tracheophyta</taxon>
        <taxon>Spermatophyta</taxon>
        <taxon>Magnoliopsida</taxon>
        <taxon>Liliopsida</taxon>
        <taxon>Poales</taxon>
        <taxon>Poaceae</taxon>
        <taxon>PACMAD clade</taxon>
        <taxon>Chloridoideae</taxon>
        <taxon>Eragrostideae</taxon>
        <taxon>Eragrostidinae</taxon>
        <taxon>Eragrostis</taxon>
    </lineage>
</organism>
<feature type="binding site" evidence="12">
    <location>
        <position position="75"/>
    </location>
    <ligand>
        <name>Ca(2+)</name>
        <dbReference type="ChEBI" id="CHEBI:29108"/>
        <label>1</label>
    </ligand>
</feature>
<dbReference type="InterPro" id="IPR010255">
    <property type="entry name" value="Haem_peroxidase_sf"/>
</dbReference>
<keyword evidence="7 12" id="KW-0106">Calcium</keyword>
<evidence type="ECO:0000256" key="7">
    <source>
        <dbReference type="ARBA" id="ARBA00022837"/>
    </source>
</evidence>
<evidence type="ECO:0000313" key="17">
    <source>
        <dbReference type="Proteomes" id="UP000324897"/>
    </source>
</evidence>
<comment type="catalytic activity">
    <reaction evidence="1">
        <text>2 a phenolic donor + H2O2 = 2 a phenolic radical donor + 2 H2O</text>
        <dbReference type="Rhea" id="RHEA:56136"/>
        <dbReference type="ChEBI" id="CHEBI:15377"/>
        <dbReference type="ChEBI" id="CHEBI:16240"/>
        <dbReference type="ChEBI" id="CHEBI:139520"/>
        <dbReference type="ChEBI" id="CHEBI:139521"/>
        <dbReference type="EC" id="1.11.1.7"/>
    </reaction>
</comment>
<feature type="non-terminal residue" evidence="16">
    <location>
        <position position="1"/>
    </location>
</feature>
<evidence type="ECO:0000256" key="13">
    <source>
        <dbReference type="PIRSR" id="PIRSR600823-4"/>
    </source>
</evidence>
<evidence type="ECO:0000256" key="14">
    <source>
        <dbReference type="SAM" id="SignalP"/>
    </source>
</evidence>
<dbReference type="PROSITE" id="PS50873">
    <property type="entry name" value="PEROXIDASE_4"/>
    <property type="match status" value="1"/>
</dbReference>
<dbReference type="Gramene" id="TVU18008">
    <property type="protein sequence ID" value="TVU18008"/>
    <property type="gene ID" value="EJB05_34073"/>
</dbReference>
<evidence type="ECO:0000256" key="8">
    <source>
        <dbReference type="ARBA" id="ARBA00023002"/>
    </source>
</evidence>
<evidence type="ECO:0000256" key="4">
    <source>
        <dbReference type="ARBA" id="ARBA00022559"/>
    </source>
</evidence>
<keyword evidence="8" id="KW-0560">Oxidoreductase</keyword>